<dbReference type="Pfam" id="PF03475">
    <property type="entry name" value="YiiM_3-alpha"/>
    <property type="match status" value="1"/>
</dbReference>
<accession>A0ABP4GIC5</accession>
<dbReference type="InterPro" id="IPR036010">
    <property type="entry name" value="2Fe-2S_ferredoxin-like_sf"/>
</dbReference>
<dbReference type="CDD" id="cd00207">
    <property type="entry name" value="fer2"/>
    <property type="match status" value="1"/>
</dbReference>
<dbReference type="PANTHER" id="PTHR30212">
    <property type="entry name" value="PROTEIN YIIM"/>
    <property type="match status" value="1"/>
</dbReference>
<dbReference type="Gene3D" id="3.10.20.30">
    <property type="match status" value="1"/>
</dbReference>
<dbReference type="Pfam" id="PF00111">
    <property type="entry name" value="Fer2"/>
    <property type="match status" value="1"/>
</dbReference>
<keyword evidence="2" id="KW-0411">Iron-sulfur</keyword>
<dbReference type="InterPro" id="IPR052353">
    <property type="entry name" value="Benzoxazolinone_Detox_Enz"/>
</dbReference>
<dbReference type="Pfam" id="PF03473">
    <property type="entry name" value="MOSC"/>
    <property type="match status" value="1"/>
</dbReference>
<dbReference type="PROSITE" id="PS51340">
    <property type="entry name" value="MOSC"/>
    <property type="match status" value="1"/>
</dbReference>
<evidence type="ECO:0000259" key="5">
    <source>
        <dbReference type="PROSITE" id="PS51384"/>
    </source>
</evidence>
<dbReference type="InterPro" id="IPR012675">
    <property type="entry name" value="Beta-grasp_dom_sf"/>
</dbReference>
<feature type="domain" description="FAD-binding FR-type" evidence="5">
    <location>
        <begin position="238"/>
        <end position="343"/>
    </location>
</feature>
<protein>
    <submittedName>
        <fullName evidence="6">MOSC and FAD-binding oxidoreductase domain-containing protein</fullName>
    </submittedName>
</protein>
<dbReference type="Gene3D" id="2.40.33.20">
    <property type="entry name" value="PK beta-barrel domain-like"/>
    <property type="match status" value="1"/>
</dbReference>
<keyword evidence="1" id="KW-0408">Iron</keyword>
<evidence type="ECO:0000313" key="6">
    <source>
        <dbReference type="EMBL" id="GAA1222527.1"/>
    </source>
</evidence>
<evidence type="ECO:0000256" key="1">
    <source>
        <dbReference type="ARBA" id="ARBA00022714"/>
    </source>
</evidence>
<dbReference type="InterPro" id="IPR039261">
    <property type="entry name" value="FNR_nucleotide-bd"/>
</dbReference>
<dbReference type="Proteomes" id="UP001500037">
    <property type="component" value="Unassembled WGS sequence"/>
</dbReference>
<dbReference type="SUPFAM" id="SSF63380">
    <property type="entry name" value="Riboflavin synthase domain-like"/>
    <property type="match status" value="1"/>
</dbReference>
<sequence>MARLVSLNVGLPRDVSWRGRTVRTGIWKHPVTGSRMVRRLNVDGDGQGDLAGHGGEHRAVMVYQTQSYRYWEQVLGRTDFTPGQFGENFTVDGLPDDEVCVGDRYRIGRAVFEVSAPRVTCYRVGLRMDEPAMPALLVSHRRPGFYLRVLTEGEVAAGEEVVKIASGPAGVTVAEVDALLYLPGHPRSAITRALGAPALSPGWRASFQALLDQGSPEPGTSAGNAGLSPPAGPPPAWRGFRPLRVTRVRRESPSVLSLWLADAGAAPLPARLPGQFVTLRLPVQPGRPPLTRSYSLSGAPDAPEYRISVKREPQGTASRWLHAHATVGDSIQVAAPHGTFTLADGHGPVVLLSAGVGVTPVLAMLRALADARSARQVWWLHGARNGEDHVFAEESRRLLSRLPNSHARICYSRARPADRPGIDYTDPGRISADLLGRLDLPARADAYLCGPAGFLRELTDVLVTRGLRADRIHSETFGATAALTPGISTGATPPPHLPPGPVGTGPAVSFARSGVTAAWSPRYTSLLELAEACDVPVRWSCRTGVCHTCESALLAGAVRHSPEPLDPPAEGNALICCAGPEQDVTLDL</sequence>
<dbReference type="Pfam" id="PF00175">
    <property type="entry name" value="NAD_binding_1"/>
    <property type="match status" value="1"/>
</dbReference>
<dbReference type="PRINTS" id="PR00410">
    <property type="entry name" value="PHEHYDRXLASE"/>
</dbReference>
<dbReference type="SUPFAM" id="SSF50800">
    <property type="entry name" value="PK beta-barrel domain-like"/>
    <property type="match status" value="1"/>
</dbReference>
<dbReference type="SUPFAM" id="SSF52343">
    <property type="entry name" value="Ferredoxin reductase-like, C-terminal NADP-linked domain"/>
    <property type="match status" value="1"/>
</dbReference>
<comment type="caution">
    <text evidence="6">The sequence shown here is derived from an EMBL/GenBank/DDBJ whole genome shotgun (WGS) entry which is preliminary data.</text>
</comment>
<dbReference type="InterPro" id="IPR001433">
    <property type="entry name" value="OxRdtase_FAD/NAD-bd"/>
</dbReference>
<dbReference type="PROSITE" id="PS51384">
    <property type="entry name" value="FAD_FR"/>
    <property type="match status" value="1"/>
</dbReference>
<dbReference type="InterPro" id="IPR005302">
    <property type="entry name" value="MoCF_Sase_C"/>
</dbReference>
<evidence type="ECO:0000313" key="7">
    <source>
        <dbReference type="Proteomes" id="UP001500037"/>
    </source>
</evidence>
<dbReference type="InterPro" id="IPR008333">
    <property type="entry name" value="Cbr1-like_FAD-bd_dom"/>
</dbReference>
<dbReference type="InterPro" id="IPR005163">
    <property type="entry name" value="Tri_helical_YiiM-like"/>
</dbReference>
<dbReference type="Gene3D" id="2.40.30.10">
    <property type="entry name" value="Translation factors"/>
    <property type="match status" value="1"/>
</dbReference>
<name>A0ABP4GIC5_9ACTN</name>
<dbReference type="Pfam" id="PF00970">
    <property type="entry name" value="FAD_binding_6"/>
    <property type="match status" value="1"/>
</dbReference>
<dbReference type="InterPro" id="IPR001041">
    <property type="entry name" value="2Fe-2S_ferredoxin-type"/>
</dbReference>
<dbReference type="RefSeq" id="WP_344439795.1">
    <property type="nucleotide sequence ID" value="NZ_BAAALF010000010.1"/>
</dbReference>
<keyword evidence="7" id="KW-1185">Reference proteome</keyword>
<dbReference type="CDD" id="cd06184">
    <property type="entry name" value="flavohem_like_fad_nad_binding"/>
    <property type="match status" value="1"/>
</dbReference>
<dbReference type="InterPro" id="IPR011037">
    <property type="entry name" value="Pyrv_Knase-like_insert_dom_sf"/>
</dbReference>
<dbReference type="InterPro" id="IPR017927">
    <property type="entry name" value="FAD-bd_FR_type"/>
</dbReference>
<feature type="region of interest" description="Disordered" evidence="3">
    <location>
        <begin position="211"/>
        <end position="239"/>
    </location>
</feature>
<evidence type="ECO:0000256" key="3">
    <source>
        <dbReference type="SAM" id="MobiDB-lite"/>
    </source>
</evidence>
<keyword evidence="1" id="KW-0479">Metal-binding</keyword>
<dbReference type="PANTHER" id="PTHR30212:SF2">
    <property type="entry name" value="PROTEIN YIIM"/>
    <property type="match status" value="1"/>
</dbReference>
<evidence type="ECO:0000256" key="2">
    <source>
        <dbReference type="ARBA" id="ARBA00023014"/>
    </source>
</evidence>
<organism evidence="6 7">
    <name type="scientific">Kitasatospora nipponensis</name>
    <dbReference type="NCBI Taxonomy" id="258049"/>
    <lineage>
        <taxon>Bacteria</taxon>
        <taxon>Bacillati</taxon>
        <taxon>Actinomycetota</taxon>
        <taxon>Actinomycetes</taxon>
        <taxon>Kitasatosporales</taxon>
        <taxon>Streptomycetaceae</taxon>
        <taxon>Kitasatospora</taxon>
    </lineage>
</organism>
<dbReference type="InterPro" id="IPR017938">
    <property type="entry name" value="Riboflavin_synthase-like_b-brl"/>
</dbReference>
<dbReference type="Gene3D" id="3.40.50.80">
    <property type="entry name" value="Nucleotide-binding domain of ferredoxin-NADP reductase (FNR) module"/>
    <property type="match status" value="1"/>
</dbReference>
<gene>
    <name evidence="6" type="ORF">GCM10009665_10950</name>
</gene>
<keyword evidence="1" id="KW-0001">2Fe-2S</keyword>
<dbReference type="EMBL" id="BAAALF010000010">
    <property type="protein sequence ID" value="GAA1222527.1"/>
    <property type="molecule type" value="Genomic_DNA"/>
</dbReference>
<proteinExistence type="predicted"/>
<reference evidence="7" key="1">
    <citation type="journal article" date="2019" name="Int. J. Syst. Evol. Microbiol.">
        <title>The Global Catalogue of Microorganisms (GCM) 10K type strain sequencing project: providing services to taxonomists for standard genome sequencing and annotation.</title>
        <authorList>
            <consortium name="The Broad Institute Genomics Platform"/>
            <consortium name="The Broad Institute Genome Sequencing Center for Infectious Disease"/>
            <person name="Wu L."/>
            <person name="Ma J."/>
        </authorList>
    </citation>
    <scope>NUCLEOTIDE SEQUENCE [LARGE SCALE GENOMIC DNA]</scope>
    <source>
        <strain evidence="7">JCM 13004</strain>
    </source>
</reference>
<dbReference type="SUPFAM" id="SSF54292">
    <property type="entry name" value="2Fe-2S ferredoxin-like"/>
    <property type="match status" value="1"/>
</dbReference>
<evidence type="ECO:0000259" key="4">
    <source>
        <dbReference type="PROSITE" id="PS51340"/>
    </source>
</evidence>
<feature type="domain" description="MOSC" evidence="4">
    <location>
        <begin position="29"/>
        <end position="164"/>
    </location>
</feature>